<evidence type="ECO:0000313" key="1">
    <source>
        <dbReference type="EMBL" id="KKM91907.1"/>
    </source>
</evidence>
<proteinExistence type="predicted"/>
<sequence>MNIILNKEAPLELVRIIDQLGKDTECVNAVIIDAFIPALMEQKAIGAYEIATKTILIDLGNCLTDNHWMKFGMLYIPGVWLNAVVAVFHEFAHACQIANDIAVAMLNEEYDVEMIELIEEEAMKDAMEHALTYFADGAKTPPLQEMGWLGKEMAKTLNSVFHAIPLQVAEELDALKSGAVAGLTAAVSALAHISNDDIPLIQADIDNKSGGVKIENKYYMTMDEFIAAAGE</sequence>
<reference evidence="1" key="1">
    <citation type="journal article" date="2015" name="Nature">
        <title>Complex archaea that bridge the gap between prokaryotes and eukaryotes.</title>
        <authorList>
            <person name="Spang A."/>
            <person name="Saw J.H."/>
            <person name="Jorgensen S.L."/>
            <person name="Zaremba-Niedzwiedzka K."/>
            <person name="Martijn J."/>
            <person name="Lind A.E."/>
            <person name="van Eijk R."/>
            <person name="Schleper C."/>
            <person name="Guy L."/>
            <person name="Ettema T.J."/>
        </authorList>
    </citation>
    <scope>NUCLEOTIDE SEQUENCE</scope>
</reference>
<dbReference type="AlphaFoldDB" id="A0A0F9PEY6"/>
<organism evidence="1">
    <name type="scientific">marine sediment metagenome</name>
    <dbReference type="NCBI Taxonomy" id="412755"/>
    <lineage>
        <taxon>unclassified sequences</taxon>
        <taxon>metagenomes</taxon>
        <taxon>ecological metagenomes</taxon>
    </lineage>
</organism>
<dbReference type="EMBL" id="LAZR01006469">
    <property type="protein sequence ID" value="KKM91907.1"/>
    <property type="molecule type" value="Genomic_DNA"/>
</dbReference>
<name>A0A0F9PEY6_9ZZZZ</name>
<comment type="caution">
    <text evidence="1">The sequence shown here is derived from an EMBL/GenBank/DDBJ whole genome shotgun (WGS) entry which is preliminary data.</text>
</comment>
<protein>
    <submittedName>
        <fullName evidence="1">Uncharacterized protein</fullName>
    </submittedName>
</protein>
<accession>A0A0F9PEY6</accession>
<gene>
    <name evidence="1" type="ORF">LCGC14_1223780</name>
</gene>